<protein>
    <submittedName>
        <fullName evidence="1">Uncharacterized protein</fullName>
    </submittedName>
</protein>
<evidence type="ECO:0000313" key="1">
    <source>
        <dbReference type="EMBL" id="SVC15919.1"/>
    </source>
</evidence>
<feature type="non-terminal residue" evidence="1">
    <location>
        <position position="35"/>
    </location>
</feature>
<organism evidence="1">
    <name type="scientific">marine metagenome</name>
    <dbReference type="NCBI Taxonomy" id="408172"/>
    <lineage>
        <taxon>unclassified sequences</taxon>
        <taxon>metagenomes</taxon>
        <taxon>ecological metagenomes</taxon>
    </lineage>
</organism>
<name>A0A382JVW2_9ZZZZ</name>
<sequence length="35" mass="4001">MLFILPAFLLQIPKEVQAVLQETRIPAGISMTRFK</sequence>
<dbReference type="AlphaFoldDB" id="A0A382JVW2"/>
<accession>A0A382JVW2</accession>
<dbReference type="EMBL" id="UINC01076601">
    <property type="protein sequence ID" value="SVC15919.1"/>
    <property type="molecule type" value="Genomic_DNA"/>
</dbReference>
<proteinExistence type="predicted"/>
<gene>
    <name evidence="1" type="ORF">METZ01_LOCUS268773</name>
</gene>
<reference evidence="1" key="1">
    <citation type="submission" date="2018-05" db="EMBL/GenBank/DDBJ databases">
        <authorList>
            <person name="Lanie J.A."/>
            <person name="Ng W.-L."/>
            <person name="Kazmierczak K.M."/>
            <person name="Andrzejewski T.M."/>
            <person name="Davidsen T.M."/>
            <person name="Wayne K.J."/>
            <person name="Tettelin H."/>
            <person name="Glass J.I."/>
            <person name="Rusch D."/>
            <person name="Podicherti R."/>
            <person name="Tsui H.-C.T."/>
            <person name="Winkler M.E."/>
        </authorList>
    </citation>
    <scope>NUCLEOTIDE SEQUENCE</scope>
</reference>